<sequence>MILQSLNEYYNRKESELPPFGFEEKAIPFLIIIDKEGRFIHLERTGEIEDKRIQPQSFEVPQGKGRSGAKSYETAYLLWDHYGYVLNQPKLDKPDAQPNKKAIDDAEKQHQSFKTQIQQLHTDLPDDEGVAAVYHFLNSAEQIDMVKQHEYWLECLKIKGCNMAFKLASEDYLVCQSPGVVDWVKSQPLPDEDTAEGLCLVTGEKASIVRLHDAISGVAQKPAPLAAINDSAYCSYGKNKAFNFPVSVDASFKYATALNHLLRKGSPNKFRLLDTTFICWAEKTSPLEHLLPAFLTDDGDDPDKSVGMVTALFNTVFNGAYQEDDATERFYLLGLSPNSARIVIRFWCVGTVAEFSENIAQWFRDLDIDGRDKFGYPMFKKLLRATALQYKDDNVSPNLPTELLRAILNNSPLPETYIQSLTRRIKAEQGHITFNRVSGLKAYLTRRYRLNKQRELTVSLDKENTEIGYCLGRLFAVLEKLQKDAQPGINATIKDRYYSSASCTPGSVFGTLIRLSNHHLKKLEQPGWRVNAEKRIGEVMELIPAFPSHLNLEQQALFAVGYYHQKQDFYKTKTEPEKESTHELAE</sequence>
<dbReference type="GeneID" id="79177043"/>
<dbReference type="PATRIC" id="fig|1298593.3.peg.2149"/>
<keyword evidence="2" id="KW-1185">Reference proteome</keyword>
<dbReference type="EMBL" id="HF680312">
    <property type="protein sequence ID" value="CCU72639.1"/>
    <property type="molecule type" value="Genomic_DNA"/>
</dbReference>
<dbReference type="RefSeq" id="WP_015487357.1">
    <property type="nucleotide sequence ID" value="NC_020888.1"/>
</dbReference>
<dbReference type="Proteomes" id="UP000011866">
    <property type="component" value="Chromosome"/>
</dbReference>
<dbReference type="CDD" id="cd09757">
    <property type="entry name" value="Cas8c_I-C"/>
    <property type="match status" value="1"/>
</dbReference>
<protein>
    <submittedName>
        <fullName evidence="1">CRISPR-associated protein, CT1133 family</fullName>
    </submittedName>
</protein>
<dbReference type="NCBIfam" id="TIGR01863">
    <property type="entry name" value="cas_Csd1"/>
    <property type="match status" value="1"/>
</dbReference>
<dbReference type="Pfam" id="PF09709">
    <property type="entry name" value="Cas_Csd1"/>
    <property type="match status" value="1"/>
</dbReference>
<evidence type="ECO:0000313" key="1">
    <source>
        <dbReference type="EMBL" id="CCU72639.1"/>
    </source>
</evidence>
<dbReference type="KEGG" id="tol:TOL_2235"/>
<dbReference type="eggNOG" id="ENOG502Z7WH">
    <property type="taxonomic scope" value="Bacteria"/>
</dbReference>
<evidence type="ECO:0000313" key="2">
    <source>
        <dbReference type="Proteomes" id="UP000011866"/>
    </source>
</evidence>
<dbReference type="AlphaFoldDB" id="M5DSZ9"/>
<dbReference type="HOGENOM" id="CLU_031037_0_0_6"/>
<name>M5DSZ9_9GAMM</name>
<accession>M5DSZ9</accession>
<gene>
    <name evidence="1" type="ORF">TOL_2235</name>
</gene>
<dbReference type="InterPro" id="IPR010144">
    <property type="entry name" value="CRISPR-assoc_prot_Csd1-typ"/>
</dbReference>
<proteinExistence type="predicted"/>
<reference evidence="1 2" key="1">
    <citation type="journal article" date="2013" name="Genome Announc.">
        <title>Genome Sequence of Thalassolituus oleivorans MIL-1 (DSM 14913T).</title>
        <authorList>
            <person name="Golyshin P.N."/>
            <person name="Werner J."/>
            <person name="Chernikova T.N."/>
            <person name="Tran H."/>
            <person name="Ferrer M."/>
            <person name="Yakimov M.M."/>
            <person name="Teeling H."/>
            <person name="Golyshina O.V."/>
        </authorList>
    </citation>
    <scope>NUCLEOTIDE SEQUENCE [LARGE SCALE GENOMIC DNA]</scope>
    <source>
        <strain evidence="1 2">MIL-1</strain>
    </source>
</reference>
<organism evidence="1 2">
    <name type="scientific">Thalassolituus oleivorans MIL-1</name>
    <dbReference type="NCBI Taxonomy" id="1298593"/>
    <lineage>
        <taxon>Bacteria</taxon>
        <taxon>Pseudomonadati</taxon>
        <taxon>Pseudomonadota</taxon>
        <taxon>Gammaproteobacteria</taxon>
        <taxon>Oceanospirillales</taxon>
        <taxon>Oceanospirillaceae</taxon>
        <taxon>Thalassolituus</taxon>
    </lineage>
</organism>